<dbReference type="RefSeq" id="WP_159029913.1">
    <property type="nucleotide sequence ID" value="NZ_CP021121.1"/>
</dbReference>
<dbReference type="SUPFAM" id="SSF69318">
    <property type="entry name" value="Integrin alpha N-terminal domain"/>
    <property type="match status" value="1"/>
</dbReference>
<dbReference type="PANTHER" id="PTHR43118">
    <property type="entry name" value="RHAMNOGALACTURONAN LYASE (EUROFUNG)"/>
    <property type="match status" value="1"/>
</dbReference>
<evidence type="ECO:0000259" key="4">
    <source>
        <dbReference type="Pfam" id="PF21348"/>
    </source>
</evidence>
<sequence length="668" mass="72622">MSRRATTAGTPRGRAARAGSARHRTLLAGLAVCAAAAVALPGPASAAAPGAAEAQGGHGREPVRAMENLDRAPVAVLTDDGVFVSWRMLGLDKDNIAFHVYRDGERVNRAPLRDTTSLTDRDGDADSVYRIRTVGGGQPPQWTDEFGVWEQQYRDIPVNRPAGGVTPTGQEYTYHLNDASVGDLDGDGTYEIVQKWEPSNAQDNSRSGYTGNVILDAYTLDGRQLWRIDLGPNIRAGAHYSQPMVYDLNSDGRAEVVLKTADGTVDGEGTVIGDPDADHRNASGYVLEGPEFLTVFDGVTGAAIDTVDYVPGRGDICSWGDCYGNRGDRFLAGVAYLDGEQPSVVFSRGYYTRSVLAAFDFDGESLDLRWTFDSDEWGDEYEGQGAHSLSVADVDGDRRDEIVFGSMTVDDDGTPLYNTGLGHGDALHVSDFDPSRPGLEVFASHESMWSSGNLGGTFRDAATGEVLYGMPATRDTGRGAAGDIDPRHPGAEGWAVTATGAWNSREGELRAADGTLIGTDIPSANHMIWWDGDPLREILDHTFDESADPAGAPFVAKWDWENGVQEEVFHPEGVYSNNWTKGNPVLQADLYGDWREEVLYRTQDESALRVFTTTEETDLRLRTLMHDPQYRLAVAWQNVAYNQPPHPSFFIGAGMTEPPRPAIRYVTD</sequence>
<dbReference type="InterPro" id="IPR034641">
    <property type="entry name" value="RGL11"/>
</dbReference>
<dbReference type="OrthoDB" id="9802318at2"/>
<evidence type="ECO:0000313" key="6">
    <source>
        <dbReference type="Proteomes" id="UP000194218"/>
    </source>
</evidence>
<feature type="domain" description="Rhamnogalacturonan lyase family 11 C-terminal" evidence="4">
    <location>
        <begin position="153"/>
        <end position="661"/>
    </location>
</feature>
<dbReference type="InterPro" id="IPR041624">
    <property type="entry name" value="RGI_lyase"/>
</dbReference>
<keyword evidence="2" id="KW-0732">Signal</keyword>
<feature type="compositionally biased region" description="Low complexity" evidence="1">
    <location>
        <begin position="1"/>
        <end position="19"/>
    </location>
</feature>
<dbReference type="CDD" id="cd10318">
    <property type="entry name" value="RGL11"/>
    <property type="match status" value="1"/>
</dbReference>
<organism evidence="5 6">
    <name type="scientific">Streptomyces marincola</name>
    <dbReference type="NCBI Taxonomy" id="2878388"/>
    <lineage>
        <taxon>Bacteria</taxon>
        <taxon>Bacillati</taxon>
        <taxon>Actinomycetota</taxon>
        <taxon>Actinomycetes</taxon>
        <taxon>Kitasatosporales</taxon>
        <taxon>Streptomycetaceae</taxon>
        <taxon>Streptomyces</taxon>
    </lineage>
</organism>
<protein>
    <submittedName>
        <fullName evidence="5">Uncharacterized protein</fullName>
    </submittedName>
</protein>
<dbReference type="AlphaFoldDB" id="A0A1W7D1A9"/>
<dbReference type="InterPro" id="IPR049366">
    <property type="entry name" value="RGL11_C"/>
</dbReference>
<feature type="domain" description="Rhamnogalacturonan I lyase beta-sheet" evidence="3">
    <location>
        <begin position="64"/>
        <end position="149"/>
    </location>
</feature>
<dbReference type="InterPro" id="IPR028994">
    <property type="entry name" value="Integrin_alpha_N"/>
</dbReference>
<dbReference type="KEGG" id="smao:CAG99_19915"/>
<evidence type="ECO:0000256" key="1">
    <source>
        <dbReference type="SAM" id="MobiDB-lite"/>
    </source>
</evidence>
<dbReference type="EMBL" id="CP021121">
    <property type="protein sequence ID" value="ARQ70804.1"/>
    <property type="molecule type" value="Genomic_DNA"/>
</dbReference>
<dbReference type="InterPro" id="IPR013783">
    <property type="entry name" value="Ig-like_fold"/>
</dbReference>
<evidence type="ECO:0000256" key="2">
    <source>
        <dbReference type="SAM" id="SignalP"/>
    </source>
</evidence>
<keyword evidence="6" id="KW-1185">Reference proteome</keyword>
<feature type="signal peptide" evidence="2">
    <location>
        <begin position="1"/>
        <end position="46"/>
    </location>
</feature>
<feature type="region of interest" description="Disordered" evidence="1">
    <location>
        <begin position="1"/>
        <end position="20"/>
    </location>
</feature>
<dbReference type="PANTHER" id="PTHR43118:SF1">
    <property type="entry name" value="RHAMNOGALACTURONAN LYASE (EUROFUNG)"/>
    <property type="match status" value="1"/>
</dbReference>
<feature type="chain" id="PRO_5013320842" evidence="2">
    <location>
        <begin position="47"/>
        <end position="668"/>
    </location>
</feature>
<gene>
    <name evidence="5" type="ORF">CAG99_19915</name>
</gene>
<dbReference type="Pfam" id="PF21348">
    <property type="entry name" value="RGL11_C"/>
    <property type="match status" value="1"/>
</dbReference>
<dbReference type="Pfam" id="PF18370">
    <property type="entry name" value="RGI_lyase"/>
    <property type="match status" value="1"/>
</dbReference>
<evidence type="ECO:0000259" key="3">
    <source>
        <dbReference type="Pfam" id="PF18370"/>
    </source>
</evidence>
<name>A0A1W7D1A9_9ACTN</name>
<dbReference type="GO" id="GO:0005975">
    <property type="term" value="P:carbohydrate metabolic process"/>
    <property type="evidence" value="ECO:0007669"/>
    <property type="project" value="UniProtKB-ARBA"/>
</dbReference>
<dbReference type="Proteomes" id="UP000194218">
    <property type="component" value="Chromosome"/>
</dbReference>
<reference evidence="5 6" key="1">
    <citation type="submission" date="2017-05" db="EMBL/GenBank/DDBJ databases">
        <title>Complete genome sequence of Streptomyces sp. SCSIO 03032 revealed the diverse biosynthetic pathways for its bioactive secondary metabolites.</title>
        <authorList>
            <person name="Ma L."/>
            <person name="Zhu Y."/>
            <person name="Zhang W."/>
            <person name="Zhang G."/>
            <person name="Tian X."/>
            <person name="Zhang S."/>
            <person name="Zhang C."/>
        </authorList>
    </citation>
    <scope>NUCLEOTIDE SEQUENCE [LARGE SCALE GENOMIC DNA]</scope>
    <source>
        <strain evidence="5 6">SCSIO 03032</strain>
    </source>
</reference>
<dbReference type="Gene3D" id="2.60.40.10">
    <property type="entry name" value="Immunoglobulins"/>
    <property type="match status" value="1"/>
</dbReference>
<accession>A0A1W7D1A9</accession>
<proteinExistence type="predicted"/>
<evidence type="ECO:0000313" key="5">
    <source>
        <dbReference type="EMBL" id="ARQ70804.1"/>
    </source>
</evidence>